<evidence type="ECO:0000256" key="1">
    <source>
        <dbReference type="SAM" id="MobiDB-lite"/>
    </source>
</evidence>
<name>A0A8C5X990_9PASS</name>
<reference evidence="2" key="2">
    <citation type="submission" date="2025-09" db="UniProtKB">
        <authorList>
            <consortium name="Ensembl"/>
        </authorList>
    </citation>
    <scope>IDENTIFICATION</scope>
</reference>
<organism evidence="2 3">
    <name type="scientific">Malurus cyaneus samueli</name>
    <dbReference type="NCBI Taxonomy" id="2593467"/>
    <lineage>
        <taxon>Eukaryota</taxon>
        <taxon>Metazoa</taxon>
        <taxon>Chordata</taxon>
        <taxon>Craniata</taxon>
        <taxon>Vertebrata</taxon>
        <taxon>Euteleostomi</taxon>
        <taxon>Archelosauria</taxon>
        <taxon>Archosauria</taxon>
        <taxon>Dinosauria</taxon>
        <taxon>Saurischia</taxon>
        <taxon>Theropoda</taxon>
        <taxon>Coelurosauria</taxon>
        <taxon>Aves</taxon>
        <taxon>Neognathae</taxon>
        <taxon>Neoaves</taxon>
        <taxon>Telluraves</taxon>
        <taxon>Australaves</taxon>
        <taxon>Passeriformes</taxon>
        <taxon>Meliphagoidea</taxon>
        <taxon>Maluridae</taxon>
        <taxon>Malurus</taxon>
    </lineage>
</organism>
<protein>
    <submittedName>
        <fullName evidence="2">Uncharacterized protein</fullName>
    </submittedName>
</protein>
<keyword evidence="3" id="KW-1185">Reference proteome</keyword>
<accession>A0A8C5X990</accession>
<feature type="region of interest" description="Disordered" evidence="1">
    <location>
        <begin position="98"/>
        <end position="119"/>
    </location>
</feature>
<feature type="compositionally biased region" description="Basic and acidic residues" evidence="1">
    <location>
        <begin position="98"/>
        <end position="108"/>
    </location>
</feature>
<reference evidence="2" key="1">
    <citation type="submission" date="2025-08" db="UniProtKB">
        <authorList>
            <consortium name="Ensembl"/>
        </authorList>
    </citation>
    <scope>IDENTIFICATION</scope>
</reference>
<proteinExistence type="predicted"/>
<dbReference type="Proteomes" id="UP000694560">
    <property type="component" value="Unplaced"/>
</dbReference>
<sequence length="201" mass="21510">AAWLPARSWVSRRGEGRAAWRLRSASSSKVGVGGGLGEPAAGPAALRCGAASSPAPSYCTVRATAGRPDAFHAPFSCSPAQPRLLLPGGPVRTLPCRGERHYPEEPPRSRLGPAPAPPRRRAARRVCYWRRGHRRSCGQHAAGDDSTDAIPERNDFLFPEYEILIEPEESDSTDDEQGAVDTSKDAKEQDELGAAGFAGQK</sequence>
<dbReference type="Ensembl" id="ENSMCST00000020707.1">
    <property type="protein sequence ID" value="ENSMCSP00000020190.1"/>
    <property type="gene ID" value="ENSMCSG00000014171.1"/>
</dbReference>
<dbReference type="OrthoDB" id="443682at2759"/>
<evidence type="ECO:0000313" key="3">
    <source>
        <dbReference type="Proteomes" id="UP000694560"/>
    </source>
</evidence>
<feature type="compositionally biased region" description="Acidic residues" evidence="1">
    <location>
        <begin position="165"/>
        <end position="178"/>
    </location>
</feature>
<dbReference type="AlphaFoldDB" id="A0A8C5X990"/>
<feature type="region of interest" description="Disordered" evidence="1">
    <location>
        <begin position="165"/>
        <end position="201"/>
    </location>
</feature>
<evidence type="ECO:0000313" key="2">
    <source>
        <dbReference type="Ensembl" id="ENSMCSP00000020190.1"/>
    </source>
</evidence>